<keyword evidence="7" id="KW-1133">Transmembrane helix</keyword>
<evidence type="ECO:0000256" key="4">
    <source>
        <dbReference type="ARBA" id="ARBA00022801"/>
    </source>
</evidence>
<comment type="similarity">
    <text evidence="2">Belongs to the sulfatase family.</text>
</comment>
<feature type="transmembrane region" description="Helical" evidence="7">
    <location>
        <begin position="227"/>
        <end position="245"/>
    </location>
</feature>
<dbReference type="Gene3D" id="3.40.720.10">
    <property type="entry name" value="Alkaline Phosphatase, subunit A"/>
    <property type="match status" value="1"/>
</dbReference>
<dbReference type="GO" id="GO:0016787">
    <property type="term" value="F:hydrolase activity"/>
    <property type="evidence" value="ECO:0007669"/>
    <property type="project" value="UniProtKB-KW"/>
</dbReference>
<feature type="transmembrane region" description="Helical" evidence="7">
    <location>
        <begin position="257"/>
        <end position="280"/>
    </location>
</feature>
<dbReference type="InterPro" id="IPR000917">
    <property type="entry name" value="Sulfatase_N"/>
</dbReference>
<reference evidence="9" key="1">
    <citation type="submission" date="2019-03" db="EMBL/GenBank/DDBJ databases">
        <authorList>
            <person name="Warren W.C."/>
            <person name="Johnson G.S."/>
        </authorList>
    </citation>
    <scope>NUCLEOTIDE SEQUENCE [LARGE SCALE GENOMIC DNA]</scope>
    <source>
        <strain evidence="9">Basenji</strain>
    </source>
</reference>
<protein>
    <submittedName>
        <fullName evidence="9">Steroid sulfatase</fullName>
    </submittedName>
</protein>
<dbReference type="Gene3D" id="1.10.287.550">
    <property type="entry name" value="Helix hairpin bin"/>
    <property type="match status" value="1"/>
</dbReference>
<dbReference type="PROSITE" id="PS00523">
    <property type="entry name" value="SULFATASE_1"/>
    <property type="match status" value="1"/>
</dbReference>
<evidence type="ECO:0000256" key="2">
    <source>
        <dbReference type="ARBA" id="ARBA00008779"/>
    </source>
</evidence>
<organism evidence="9 10">
    <name type="scientific">Canis lupus familiaris</name>
    <name type="common">Dog</name>
    <name type="synonym">Canis familiaris</name>
    <dbReference type="NCBI Taxonomy" id="9615"/>
    <lineage>
        <taxon>Eukaryota</taxon>
        <taxon>Metazoa</taxon>
        <taxon>Chordata</taxon>
        <taxon>Craniata</taxon>
        <taxon>Vertebrata</taxon>
        <taxon>Euteleostomi</taxon>
        <taxon>Mammalia</taxon>
        <taxon>Eutheria</taxon>
        <taxon>Laurasiatheria</taxon>
        <taxon>Carnivora</taxon>
        <taxon>Caniformia</taxon>
        <taxon>Canidae</taxon>
        <taxon>Canis</taxon>
    </lineage>
</organism>
<dbReference type="AlphaFoldDB" id="A0A8C0MS17"/>
<dbReference type="PANTHER" id="PTHR42693">
    <property type="entry name" value="ARYLSULFATASE FAMILY MEMBER"/>
    <property type="match status" value="1"/>
</dbReference>
<evidence type="ECO:0000256" key="7">
    <source>
        <dbReference type="SAM" id="Phobius"/>
    </source>
</evidence>
<reference evidence="9" key="2">
    <citation type="submission" date="2025-08" db="UniProtKB">
        <authorList>
            <consortium name="Ensembl"/>
        </authorList>
    </citation>
    <scope>IDENTIFICATION</scope>
</reference>
<dbReference type="PROSITE" id="PS00149">
    <property type="entry name" value="SULFATASE_2"/>
    <property type="match status" value="1"/>
</dbReference>
<keyword evidence="4" id="KW-0378">Hydrolase</keyword>
<accession>A0A8C0MS17</accession>
<evidence type="ECO:0000313" key="10">
    <source>
        <dbReference type="Proteomes" id="UP000694429"/>
    </source>
</evidence>
<dbReference type="PANTHER" id="PTHR42693:SF9">
    <property type="entry name" value="STERYL-SULFATASE"/>
    <property type="match status" value="1"/>
</dbReference>
<keyword evidence="7" id="KW-0812">Transmembrane</keyword>
<comment type="cofactor">
    <cofactor evidence="1">
        <name>Ca(2+)</name>
        <dbReference type="ChEBI" id="CHEBI:29108"/>
    </cofactor>
</comment>
<dbReference type="Pfam" id="PF00884">
    <property type="entry name" value="Sulfatase"/>
    <property type="match status" value="1"/>
</dbReference>
<sequence length="673" mass="73600">MNSQAEPGAPRLRLLRASPATVPALGGLGTRRSLRTTCRDELESVPVKMRLRLLLLLLLCEAQGHAAPRPNFVLLMADDLGIGDPGCYGNTTLRTPNIDRLAAEGVKLTQHLAASPLCTPSRAAFMTGRYPIRSGMASQSFIGVFIFSASSGGLPTSEITFAKLLKNQGYSTALIGKWHLGTNCHNKTDFCHHPLSHGFDYFHGIPVTNLRDCKPGEGSVFTRGIRVLVFIPLQIIAITLLTLAVLKCLGLLHVPPVVFFCLLCLAAMILGLLLCFLHYFRPLNCFLMRNHEITQQPLSYDSLTQRLTADAAQFIRRNAGTPFLLLLSYLHVHTALFSSPDFAGHSQHGAYGDAAEELDWSVGQILNVLDELKLANNTLVYFTSDQGAHVEEVTTKGEVHGGSNGIYKGGKANNWEGGIRIPGILRWPGVIQAGLVIDEPTSNMDIFPTVAKLAGSPLPEDRIIDGHDLMPLLQGKTQHSDHEFLFHYCNFYLNAVRWHPRNTLTPLLRAPLIATQDCLPPKYERHSPLGQHLSSYLSSASVMKNDSFRSSSIIMTFSEWDKNPPSSVKGRRHGMKRKTLKGTCELQLGREGVREGHVPSGGVKPSRAPMAGAVVPEARAMPGSRGCCCWRSCSVGARNCRAGVCPQSPREEMPPSGRTRQRTKSWDGTVDGA</sequence>
<feature type="domain" description="Sulfatase N-terminal" evidence="8">
    <location>
        <begin position="70"/>
        <end position="455"/>
    </location>
</feature>
<dbReference type="Proteomes" id="UP000694429">
    <property type="component" value="Chromosome X"/>
</dbReference>
<dbReference type="SUPFAM" id="SSF53649">
    <property type="entry name" value="Alkaline phosphatase-like"/>
    <property type="match status" value="1"/>
</dbReference>
<keyword evidence="5" id="KW-0106">Calcium</keyword>
<dbReference type="FunFam" id="1.10.287.550:FF:000002">
    <property type="entry name" value="Steroid sulfatase"/>
    <property type="match status" value="1"/>
</dbReference>
<evidence type="ECO:0000313" key="9">
    <source>
        <dbReference type="Ensembl" id="ENSCAFP00030015980.1"/>
    </source>
</evidence>
<evidence type="ECO:0000256" key="3">
    <source>
        <dbReference type="ARBA" id="ARBA00022723"/>
    </source>
</evidence>
<dbReference type="InterPro" id="IPR050738">
    <property type="entry name" value="Sulfatase"/>
</dbReference>
<evidence type="ECO:0000256" key="6">
    <source>
        <dbReference type="SAM" id="MobiDB-lite"/>
    </source>
</evidence>
<dbReference type="Gene3D" id="3.30.1120.10">
    <property type="match status" value="1"/>
</dbReference>
<keyword evidence="7" id="KW-0472">Membrane</keyword>
<dbReference type="InterPro" id="IPR024607">
    <property type="entry name" value="Sulfatase_CS"/>
</dbReference>
<feature type="region of interest" description="Disordered" evidence="6">
    <location>
        <begin position="645"/>
        <end position="673"/>
    </location>
</feature>
<evidence type="ECO:0000256" key="5">
    <source>
        <dbReference type="ARBA" id="ARBA00022837"/>
    </source>
</evidence>
<dbReference type="InterPro" id="IPR017850">
    <property type="entry name" value="Alkaline_phosphatase_core_sf"/>
</dbReference>
<evidence type="ECO:0000256" key="1">
    <source>
        <dbReference type="ARBA" id="ARBA00001913"/>
    </source>
</evidence>
<proteinExistence type="inferred from homology"/>
<dbReference type="Ensembl" id="ENSCAFT00030018301.1">
    <property type="protein sequence ID" value="ENSCAFP00030015980.1"/>
    <property type="gene ID" value="ENSCAFG00030009841.1"/>
</dbReference>
<name>A0A8C0MS17_CANLF</name>
<keyword evidence="3" id="KW-0479">Metal-binding</keyword>
<dbReference type="GO" id="GO:0046872">
    <property type="term" value="F:metal ion binding"/>
    <property type="evidence" value="ECO:0007669"/>
    <property type="project" value="UniProtKB-KW"/>
</dbReference>
<evidence type="ECO:0000259" key="8">
    <source>
        <dbReference type="Pfam" id="PF00884"/>
    </source>
</evidence>